<sequence>MTDDSRYKLPEAKPFDNYKEYISSDLLGSKIPTAMKLKMDYKVFTVKDLSSQPGFQEADKFLCGKCGWVNISLYLYLKHVQQCEIRQKENEHVKDEYRKYVVARVIVPTTDKDLSSKIEKEWRQGNLNPQHSSLEVTYITTGCVVIWVKVDVYLFLNINKFYSALDDLVYDIFQKYAVSLPFYRVQVYDIATGKRT</sequence>
<keyword evidence="2" id="KW-1185">Reference proteome</keyword>
<organism evidence="1 2">
    <name type="scientific">Mytilus edulis</name>
    <name type="common">Blue mussel</name>
    <dbReference type="NCBI Taxonomy" id="6550"/>
    <lineage>
        <taxon>Eukaryota</taxon>
        <taxon>Metazoa</taxon>
        <taxon>Spiralia</taxon>
        <taxon>Lophotrochozoa</taxon>
        <taxon>Mollusca</taxon>
        <taxon>Bivalvia</taxon>
        <taxon>Autobranchia</taxon>
        <taxon>Pteriomorphia</taxon>
        <taxon>Mytilida</taxon>
        <taxon>Mytiloidea</taxon>
        <taxon>Mytilidae</taxon>
        <taxon>Mytilinae</taxon>
        <taxon>Mytilus</taxon>
    </lineage>
</organism>
<dbReference type="AlphaFoldDB" id="A0A8S3RAE3"/>
<evidence type="ECO:0000313" key="1">
    <source>
        <dbReference type="EMBL" id="CAG2203744.1"/>
    </source>
</evidence>
<name>A0A8S3RAE3_MYTED</name>
<dbReference type="EMBL" id="CAJPWZ010000931">
    <property type="protein sequence ID" value="CAG2203744.1"/>
    <property type="molecule type" value="Genomic_DNA"/>
</dbReference>
<comment type="caution">
    <text evidence="1">The sequence shown here is derived from an EMBL/GenBank/DDBJ whole genome shotgun (WGS) entry which is preliminary data.</text>
</comment>
<gene>
    <name evidence="1" type="ORF">MEDL_18281</name>
</gene>
<protein>
    <submittedName>
        <fullName evidence="1">Uncharacterized protein</fullName>
    </submittedName>
</protein>
<reference evidence="1" key="1">
    <citation type="submission" date="2021-03" db="EMBL/GenBank/DDBJ databases">
        <authorList>
            <person name="Bekaert M."/>
        </authorList>
    </citation>
    <scope>NUCLEOTIDE SEQUENCE</scope>
</reference>
<accession>A0A8S3RAE3</accession>
<proteinExistence type="predicted"/>
<dbReference type="Proteomes" id="UP000683360">
    <property type="component" value="Unassembled WGS sequence"/>
</dbReference>
<evidence type="ECO:0000313" key="2">
    <source>
        <dbReference type="Proteomes" id="UP000683360"/>
    </source>
</evidence>